<dbReference type="InterPro" id="IPR006068">
    <property type="entry name" value="ATPase_P-typ_cation-transptr_C"/>
</dbReference>
<dbReference type="PRINTS" id="PR00120">
    <property type="entry name" value="HATPASE"/>
</dbReference>
<keyword evidence="3 9" id="KW-0812">Transmembrane</keyword>
<keyword evidence="5" id="KW-0067">ATP-binding</keyword>
<dbReference type="PANTHER" id="PTHR43294">
    <property type="entry name" value="SODIUM/POTASSIUM-TRANSPORTING ATPASE SUBUNIT ALPHA"/>
    <property type="match status" value="1"/>
</dbReference>
<dbReference type="InterPro" id="IPR004014">
    <property type="entry name" value="ATPase_P-typ_cation-transptr_N"/>
</dbReference>
<feature type="transmembrane region" description="Helical" evidence="9">
    <location>
        <begin position="712"/>
        <end position="736"/>
    </location>
</feature>
<dbReference type="SUPFAM" id="SSF56784">
    <property type="entry name" value="HAD-like"/>
    <property type="match status" value="1"/>
</dbReference>
<feature type="transmembrane region" description="Helical" evidence="9">
    <location>
        <begin position="285"/>
        <end position="306"/>
    </location>
</feature>
<dbReference type="InterPro" id="IPR036412">
    <property type="entry name" value="HAD-like_sf"/>
</dbReference>
<keyword evidence="4" id="KW-0547">Nucleotide-binding</keyword>
<sequence>MIPSEATAWQALSGADCLHRLGVDAEGLGGAAAAERLATTGPNRLVLPTGPGRWRILLDQFSNVMLILLLAVAAVSAALAVVDHAVPKDAIAILLIVGLTALLGYLQESRALLALRSLLDLAQPLARVRRDGRWQRLPGDQLVPGDLIRLESGDQVPADARLLEGCDLGVQESALTGEAELVGKRPEPPLAADTPLVECSNCLFLGTAVGRGRGLAVVTATGMATVLGGIATLIHAARPEPTPLQQRLADLSRRLVAWALGLVAAVVLGGWLLGGSPLALLELALSTAVAIVPEGLPAVITVSLAIGTQRMVRRAALIRHLPAVEALGAITVICTDKTGTLTQNRQVVTELRCGTVAVHPDFQTAELTPPSGAVVGLCPGNLDLLLQAGVLCNDAEPRPRGGMGDPTEVALLEIAARAGLEAASLRRQYGRAAAMPFRAERRMMAVWLSDPDGNLTAPLSRPSAGHPPLERSPAGSSLVLIAKGAPEVILPCCDRWLDGAGIRRLSGAQRDWWLAQSRGLAASGLRLLAFAASSRHPGPEAGLESLVLLGLMAQRDPPRPEAAGAVARCRGAGIRPVMVTGDHPLTARAISEAIGLAEPGSPVVQGPELEGLDAAALEALVRRTSLFARVLPEQKLRIVRALQATGAVVAMTGDGVNDAPALRQAHVGVAMGISGSDVSREAADVVLLDDNFASIVNAVEEGRQVYANIRRFVRFILGCNLGELITIGSAPLLGLALTPLQILWINLVTDGLPALALALGPPAEDLMYQPPIEPGESIFARGLGSAILRIGLVFGALVVALMVVAARLGRPWQTMAFTTLCLAQLGHALSAGSDQALWRTPPAANPWLLGAVLASAALQLLLLYVAPLARFFGVTPLTAIELAACGGVSLVFLTYLELEKWWSR</sequence>
<comment type="similarity">
    <text evidence="2">Belongs to the cation transport ATPase (P-type) (TC 3.A.3) family. Type IIA subfamily.</text>
</comment>
<dbReference type="Proteomes" id="UP001304461">
    <property type="component" value="Unassembled WGS sequence"/>
</dbReference>
<evidence type="ECO:0000259" key="10">
    <source>
        <dbReference type="SMART" id="SM00831"/>
    </source>
</evidence>
<comment type="subcellular location">
    <subcellularLocation>
        <location evidence="1">Membrane</location>
        <topology evidence="1">Multi-pass membrane protein</topology>
    </subcellularLocation>
</comment>
<dbReference type="Gene3D" id="1.20.1110.10">
    <property type="entry name" value="Calcium-transporting ATPase, transmembrane domain"/>
    <property type="match status" value="1"/>
</dbReference>
<name>A0ABU5RX87_9CYAN</name>
<protein>
    <submittedName>
        <fullName evidence="11">Cation-translocating P-type ATPase</fullName>
    </submittedName>
</protein>
<dbReference type="PROSITE" id="PS00154">
    <property type="entry name" value="ATPASE_E1_E2"/>
    <property type="match status" value="1"/>
</dbReference>
<dbReference type="Pfam" id="PF00690">
    <property type="entry name" value="Cation_ATPase_N"/>
    <property type="match status" value="1"/>
</dbReference>
<dbReference type="InterPro" id="IPR059000">
    <property type="entry name" value="ATPase_P-type_domA"/>
</dbReference>
<accession>A0ABU5RX87</accession>
<feature type="transmembrane region" description="Helical" evidence="9">
    <location>
        <begin position="255"/>
        <end position="273"/>
    </location>
</feature>
<keyword evidence="8 9" id="KW-0472">Membrane</keyword>
<dbReference type="InterPro" id="IPR018303">
    <property type="entry name" value="ATPase_P-typ_P_site"/>
</dbReference>
<dbReference type="Gene3D" id="3.40.1110.10">
    <property type="entry name" value="Calcium-transporting ATPase, cytoplasmic domain N"/>
    <property type="match status" value="1"/>
</dbReference>
<feature type="transmembrane region" description="Helical" evidence="9">
    <location>
        <begin position="61"/>
        <end position="82"/>
    </location>
</feature>
<comment type="caution">
    <text evidence="11">The sequence shown here is derived from an EMBL/GenBank/DDBJ whole genome shotgun (WGS) entry which is preliminary data.</text>
</comment>
<dbReference type="EMBL" id="JAYGHX010000010">
    <property type="protein sequence ID" value="MEA5392395.1"/>
    <property type="molecule type" value="Genomic_DNA"/>
</dbReference>
<evidence type="ECO:0000256" key="3">
    <source>
        <dbReference type="ARBA" id="ARBA00022692"/>
    </source>
</evidence>
<evidence type="ECO:0000256" key="6">
    <source>
        <dbReference type="ARBA" id="ARBA00022967"/>
    </source>
</evidence>
<reference evidence="11 12" key="1">
    <citation type="submission" date="2023-12" db="EMBL/GenBank/DDBJ databases">
        <title>Baltic Sea Cyanobacteria.</title>
        <authorList>
            <person name="Delbaje E."/>
            <person name="Fewer D.P."/>
            <person name="Shishido T.K."/>
        </authorList>
    </citation>
    <scope>NUCLEOTIDE SEQUENCE [LARGE SCALE GENOMIC DNA]</scope>
    <source>
        <strain evidence="11 12">UHCC 0139</strain>
    </source>
</reference>
<keyword evidence="7 9" id="KW-1133">Transmembrane helix</keyword>
<dbReference type="PANTHER" id="PTHR43294:SF20">
    <property type="entry name" value="P-TYPE ATPASE"/>
    <property type="match status" value="1"/>
</dbReference>
<dbReference type="SUPFAM" id="SSF81653">
    <property type="entry name" value="Calcium ATPase, transduction domain A"/>
    <property type="match status" value="1"/>
</dbReference>
<dbReference type="RefSeq" id="WP_323306346.1">
    <property type="nucleotide sequence ID" value="NZ_JAYGHX010000010.1"/>
</dbReference>
<evidence type="ECO:0000256" key="8">
    <source>
        <dbReference type="ARBA" id="ARBA00023136"/>
    </source>
</evidence>
<dbReference type="SFLD" id="SFLDG00002">
    <property type="entry name" value="C1.7:_P-type_atpase_like"/>
    <property type="match status" value="1"/>
</dbReference>
<dbReference type="InterPro" id="IPR001757">
    <property type="entry name" value="P_typ_ATPase"/>
</dbReference>
<feature type="transmembrane region" description="Helical" evidence="9">
    <location>
        <begin position="89"/>
        <end position="106"/>
    </location>
</feature>
<dbReference type="InterPro" id="IPR023214">
    <property type="entry name" value="HAD_sf"/>
</dbReference>
<dbReference type="SMART" id="SM00831">
    <property type="entry name" value="Cation_ATPase_N"/>
    <property type="match status" value="1"/>
</dbReference>
<evidence type="ECO:0000256" key="5">
    <source>
        <dbReference type="ARBA" id="ARBA00022840"/>
    </source>
</evidence>
<dbReference type="SUPFAM" id="SSF81665">
    <property type="entry name" value="Calcium ATPase, transmembrane domain M"/>
    <property type="match status" value="1"/>
</dbReference>
<evidence type="ECO:0000313" key="11">
    <source>
        <dbReference type="EMBL" id="MEA5392395.1"/>
    </source>
</evidence>
<dbReference type="SUPFAM" id="SSF81660">
    <property type="entry name" value="Metal cation-transporting ATPase, ATP-binding domain N"/>
    <property type="match status" value="1"/>
</dbReference>
<dbReference type="NCBIfam" id="TIGR01494">
    <property type="entry name" value="ATPase_P-type"/>
    <property type="match status" value="2"/>
</dbReference>
<evidence type="ECO:0000256" key="9">
    <source>
        <dbReference type="SAM" id="Phobius"/>
    </source>
</evidence>
<proteinExistence type="inferred from homology"/>
<feature type="transmembrane region" description="Helical" evidence="9">
    <location>
        <begin position="786"/>
        <end position="806"/>
    </location>
</feature>
<keyword evidence="6" id="KW-1278">Translocase</keyword>
<dbReference type="InterPro" id="IPR023298">
    <property type="entry name" value="ATPase_P-typ_TM_dom_sf"/>
</dbReference>
<feature type="transmembrane region" description="Helical" evidence="9">
    <location>
        <begin position="871"/>
        <end position="896"/>
    </location>
</feature>
<evidence type="ECO:0000313" key="12">
    <source>
        <dbReference type="Proteomes" id="UP001304461"/>
    </source>
</evidence>
<dbReference type="Pfam" id="PF00122">
    <property type="entry name" value="E1-E2_ATPase"/>
    <property type="match status" value="1"/>
</dbReference>
<dbReference type="InterPro" id="IPR050510">
    <property type="entry name" value="Cation_transp_ATPase_P-type"/>
</dbReference>
<dbReference type="PRINTS" id="PR00119">
    <property type="entry name" value="CATATPASE"/>
</dbReference>
<dbReference type="Gene3D" id="2.70.150.10">
    <property type="entry name" value="Calcium-transporting ATPase, cytoplasmic transduction domain A"/>
    <property type="match status" value="1"/>
</dbReference>
<evidence type="ECO:0000256" key="7">
    <source>
        <dbReference type="ARBA" id="ARBA00022989"/>
    </source>
</evidence>
<dbReference type="InterPro" id="IPR008250">
    <property type="entry name" value="ATPase_P-typ_transduc_dom_A_sf"/>
</dbReference>
<organism evidence="11 12">
    <name type="scientific">Cyanobium gracile UHCC 0139</name>
    <dbReference type="NCBI Taxonomy" id="3110308"/>
    <lineage>
        <taxon>Bacteria</taxon>
        <taxon>Bacillati</taxon>
        <taxon>Cyanobacteriota</taxon>
        <taxon>Cyanophyceae</taxon>
        <taxon>Synechococcales</taxon>
        <taxon>Prochlorococcaceae</taxon>
        <taxon>Cyanobium</taxon>
    </lineage>
</organism>
<evidence type="ECO:0000256" key="4">
    <source>
        <dbReference type="ARBA" id="ARBA00022741"/>
    </source>
</evidence>
<dbReference type="Gene3D" id="3.40.50.1000">
    <property type="entry name" value="HAD superfamily/HAD-like"/>
    <property type="match status" value="1"/>
</dbReference>
<dbReference type="Pfam" id="PF00689">
    <property type="entry name" value="Cation_ATPase_C"/>
    <property type="match status" value="1"/>
</dbReference>
<dbReference type="Pfam" id="PF13246">
    <property type="entry name" value="Cation_ATPase"/>
    <property type="match status" value="1"/>
</dbReference>
<feature type="transmembrane region" description="Helical" evidence="9">
    <location>
        <begin position="844"/>
        <end position="865"/>
    </location>
</feature>
<dbReference type="InterPro" id="IPR023299">
    <property type="entry name" value="ATPase_P-typ_cyto_dom_N"/>
</dbReference>
<dbReference type="InterPro" id="IPR044492">
    <property type="entry name" value="P_typ_ATPase_HD_dom"/>
</dbReference>
<dbReference type="SFLD" id="SFLDF00027">
    <property type="entry name" value="p-type_atpase"/>
    <property type="match status" value="1"/>
</dbReference>
<evidence type="ECO:0000256" key="2">
    <source>
        <dbReference type="ARBA" id="ARBA00005675"/>
    </source>
</evidence>
<keyword evidence="12" id="KW-1185">Reference proteome</keyword>
<evidence type="ECO:0000256" key="1">
    <source>
        <dbReference type="ARBA" id="ARBA00004141"/>
    </source>
</evidence>
<gene>
    <name evidence="11" type="ORF">VB738_14120</name>
</gene>
<feature type="domain" description="Cation-transporting P-type ATPase N-terminal" evidence="10">
    <location>
        <begin position="8"/>
        <end position="81"/>
    </location>
</feature>
<dbReference type="SFLD" id="SFLDS00003">
    <property type="entry name" value="Haloacid_Dehalogenase"/>
    <property type="match status" value="1"/>
</dbReference>